<protein>
    <submittedName>
        <fullName evidence="2">Uncharacterized protein</fullName>
    </submittedName>
</protein>
<proteinExistence type="predicted"/>
<dbReference type="RefSeq" id="XP_043181324.1">
    <property type="nucleotide sequence ID" value="XM_043325892.1"/>
</dbReference>
<name>A0A8H8SY03_9AGAM</name>
<accession>A0A8H8SY03</accession>
<feature type="region of interest" description="Disordered" evidence="1">
    <location>
        <begin position="1"/>
        <end position="21"/>
    </location>
</feature>
<evidence type="ECO:0000313" key="3">
    <source>
        <dbReference type="Proteomes" id="UP000650533"/>
    </source>
</evidence>
<dbReference type="Proteomes" id="UP000650533">
    <property type="component" value="Chromosome 6"/>
</dbReference>
<evidence type="ECO:0000313" key="2">
    <source>
        <dbReference type="EMBL" id="QRW21087.1"/>
    </source>
</evidence>
<dbReference type="AlphaFoldDB" id="A0A8H8SY03"/>
<evidence type="ECO:0000256" key="1">
    <source>
        <dbReference type="SAM" id="MobiDB-lite"/>
    </source>
</evidence>
<dbReference type="GeneID" id="67028355"/>
<gene>
    <name evidence="2" type="ORF">RhiXN_06076</name>
</gene>
<sequence>MRSRAKGEAVDHRSTAPASPLLRLRTPDSNLFLFCHAFDISEHALVQPGKYHALLSTRGNVHASDWEVDEDRSPPPKLESRCEVVRLRDWEVVFCEKREASADHWVQAGGVGK</sequence>
<dbReference type="EMBL" id="CP059663">
    <property type="protein sequence ID" value="QRW21087.1"/>
    <property type="molecule type" value="Genomic_DNA"/>
</dbReference>
<organism evidence="2 3">
    <name type="scientific">Rhizoctonia solani</name>
    <dbReference type="NCBI Taxonomy" id="456999"/>
    <lineage>
        <taxon>Eukaryota</taxon>
        <taxon>Fungi</taxon>
        <taxon>Dikarya</taxon>
        <taxon>Basidiomycota</taxon>
        <taxon>Agaricomycotina</taxon>
        <taxon>Agaricomycetes</taxon>
        <taxon>Cantharellales</taxon>
        <taxon>Ceratobasidiaceae</taxon>
        <taxon>Rhizoctonia</taxon>
    </lineage>
</organism>
<reference evidence="2" key="1">
    <citation type="submission" date="2020-05" db="EMBL/GenBank/DDBJ databases">
        <title>Evolutionary and genomic comparisons of hybrid uninucleate and nonhybrid Rhizoctonia fungi.</title>
        <authorList>
            <person name="Li C."/>
            <person name="Chen X."/>
        </authorList>
    </citation>
    <scope>NUCLEOTIDE SEQUENCE</scope>
    <source>
        <strain evidence="2">AG-1 IA</strain>
    </source>
</reference>
<feature type="compositionally biased region" description="Basic and acidic residues" evidence="1">
    <location>
        <begin position="1"/>
        <end position="14"/>
    </location>
</feature>
<dbReference type="KEGG" id="rsx:RhiXN_06076"/>